<dbReference type="InterPro" id="IPR040409">
    <property type="entry name" value="PCS-like"/>
</dbReference>
<dbReference type="AlphaFoldDB" id="A0AAD3CFA5"/>
<dbReference type="Pfam" id="PF05023">
    <property type="entry name" value="Phytochelatin"/>
    <property type="match status" value="1"/>
</dbReference>
<comment type="caution">
    <text evidence="6">The sequence shown here is derived from an EMBL/GenBank/DDBJ whole genome shotgun (WGS) entry which is preliminary data.</text>
</comment>
<proteinExistence type="predicted"/>
<keyword evidence="4" id="KW-0479">Metal-binding</keyword>
<keyword evidence="2" id="KW-0104">Cadmium</keyword>
<name>A0AAD3CFA5_9STRA</name>
<dbReference type="EC" id="2.3.2.15" evidence="1"/>
<dbReference type="SUPFAM" id="SSF54001">
    <property type="entry name" value="Cysteine proteinases"/>
    <property type="match status" value="1"/>
</dbReference>
<evidence type="ECO:0000256" key="3">
    <source>
        <dbReference type="ARBA" id="ARBA00022679"/>
    </source>
</evidence>
<dbReference type="InterPro" id="IPR007719">
    <property type="entry name" value="PCS_N"/>
</dbReference>
<keyword evidence="7" id="KW-1185">Reference proteome</keyword>
<feature type="domain" description="Peptidase C83" evidence="5">
    <location>
        <begin position="172"/>
        <end position="421"/>
    </location>
</feature>
<dbReference type="Gene3D" id="3.90.70.30">
    <property type="entry name" value="Phytochelatin synthase, N-terminal domain"/>
    <property type="match status" value="1"/>
</dbReference>
<dbReference type="Proteomes" id="UP001054902">
    <property type="component" value="Unassembled WGS sequence"/>
</dbReference>
<accession>A0AAD3CFA5</accession>
<dbReference type="InterPro" id="IPR038765">
    <property type="entry name" value="Papain-like_cys_pep_sf"/>
</dbReference>
<evidence type="ECO:0000256" key="1">
    <source>
        <dbReference type="ARBA" id="ARBA00012468"/>
    </source>
</evidence>
<dbReference type="PROSITE" id="PS51443">
    <property type="entry name" value="PCS"/>
    <property type="match status" value="1"/>
</dbReference>
<dbReference type="EMBL" id="BLLK01000016">
    <property type="protein sequence ID" value="GFH43731.1"/>
    <property type="molecule type" value="Genomic_DNA"/>
</dbReference>
<reference evidence="6 7" key="1">
    <citation type="journal article" date="2021" name="Sci. Rep.">
        <title>The genome of the diatom Chaetoceros tenuissimus carries an ancient integrated fragment of an extant virus.</title>
        <authorList>
            <person name="Hongo Y."/>
            <person name="Kimura K."/>
            <person name="Takaki Y."/>
            <person name="Yoshida Y."/>
            <person name="Baba S."/>
            <person name="Kobayashi G."/>
            <person name="Nagasaki K."/>
            <person name="Hano T."/>
            <person name="Tomaru Y."/>
        </authorList>
    </citation>
    <scope>NUCLEOTIDE SEQUENCE [LARGE SCALE GENOMIC DNA]</scope>
    <source>
        <strain evidence="6 7">NIES-3715</strain>
    </source>
</reference>
<evidence type="ECO:0000313" key="7">
    <source>
        <dbReference type="Proteomes" id="UP001054902"/>
    </source>
</evidence>
<dbReference type="PANTHER" id="PTHR33447">
    <property type="entry name" value="GLUTATHIONE GAMMA-GLUTAMYLCYSTEINYLTRANSFERASE"/>
    <property type="match status" value="1"/>
</dbReference>
<gene>
    <name evidence="6" type="ORF">CTEN210_00204</name>
</gene>
<protein>
    <recommendedName>
        <fullName evidence="1">glutathione gamma-glutamylcysteinyltransferase</fullName>
        <ecNumber evidence="1">2.3.2.15</ecNumber>
    </recommendedName>
</protein>
<evidence type="ECO:0000259" key="5">
    <source>
        <dbReference type="PROSITE" id="PS51443"/>
    </source>
</evidence>
<dbReference type="GO" id="GO:0046938">
    <property type="term" value="P:phytochelatin biosynthetic process"/>
    <property type="evidence" value="ECO:0007669"/>
    <property type="project" value="InterPro"/>
</dbReference>
<evidence type="ECO:0000313" key="6">
    <source>
        <dbReference type="EMBL" id="GFH43731.1"/>
    </source>
</evidence>
<dbReference type="InterPro" id="IPR038156">
    <property type="entry name" value="PCS_N_sf"/>
</dbReference>
<sequence>MKSSGRSFSTVARALGRRNNRQTCTLANKCTRNDATSCITSIDHTRWLSMYPRMICASRIQSYSSFRNEFAMQNMRLSSTLANTNYAHDDDEIEENYEKHDMHNNCTHSSHAIEQVKHCNTCTCEDDNHEHHYHEDEPLIHDADSIKRMQSQHVCQDDYMKNDLPLPPPLPEPKYSFHRRVMPEDLIQFSSPEGKMLFRKALLDGYAEAFYPLSEQFLNQADPAYCGVTTLIMILNAFGIDPNIRWKGGWRWFGSEEMILDNCCINPERVRRAGILLEEFQSLARCQGLVVDMKRPLPLPENIENINDESEEHHDLDEFRNDIIHSVQNPPTYVQLNDNDDKGGFMVVSFARASLGQTGDGHFSPIAAYCPETDRCLVLDVARFKYPPYWVSVKDLYESTRPIDSMTNKSRGWFMISPPENYYCPIENKLKAGYNGTKAIDERKRPAQKVPLMGEETNEQRRAMTTKAQNCAAKI</sequence>
<dbReference type="FunFam" id="3.90.70.30:FF:000001">
    <property type="entry name" value="Glutathione gamma-glutamylcysteinyltransferase 1"/>
    <property type="match status" value="1"/>
</dbReference>
<evidence type="ECO:0000256" key="2">
    <source>
        <dbReference type="ARBA" id="ARBA00022539"/>
    </source>
</evidence>
<evidence type="ECO:0000256" key="4">
    <source>
        <dbReference type="ARBA" id="ARBA00022723"/>
    </source>
</evidence>
<dbReference type="GO" id="GO:0016756">
    <property type="term" value="F:glutathione gamma-glutamylcysteinyltransferase activity"/>
    <property type="evidence" value="ECO:0007669"/>
    <property type="project" value="UniProtKB-EC"/>
</dbReference>
<dbReference type="GO" id="GO:0010038">
    <property type="term" value="P:response to metal ion"/>
    <property type="evidence" value="ECO:0007669"/>
    <property type="project" value="InterPro"/>
</dbReference>
<organism evidence="6 7">
    <name type="scientific">Chaetoceros tenuissimus</name>
    <dbReference type="NCBI Taxonomy" id="426638"/>
    <lineage>
        <taxon>Eukaryota</taxon>
        <taxon>Sar</taxon>
        <taxon>Stramenopiles</taxon>
        <taxon>Ochrophyta</taxon>
        <taxon>Bacillariophyta</taxon>
        <taxon>Coscinodiscophyceae</taxon>
        <taxon>Chaetocerotophycidae</taxon>
        <taxon>Chaetocerotales</taxon>
        <taxon>Chaetocerotaceae</taxon>
        <taxon>Chaetoceros</taxon>
    </lineage>
</organism>
<dbReference type="GO" id="GO:0046872">
    <property type="term" value="F:metal ion binding"/>
    <property type="evidence" value="ECO:0007669"/>
    <property type="project" value="UniProtKB-KW"/>
</dbReference>
<keyword evidence="3" id="KW-0808">Transferase</keyword>